<dbReference type="FunFam" id="3.30.565.10:FF:000010">
    <property type="entry name" value="Sensor histidine kinase RcsC"/>
    <property type="match status" value="1"/>
</dbReference>
<dbReference type="InterPro" id="IPR003594">
    <property type="entry name" value="HATPase_dom"/>
</dbReference>
<feature type="signal peptide" evidence="3">
    <location>
        <begin position="1"/>
        <end position="18"/>
    </location>
</feature>
<keyword evidence="3" id="KW-0732">Signal</keyword>
<reference evidence="6 7" key="1">
    <citation type="submission" date="2014-06" db="EMBL/GenBank/DDBJ databases">
        <authorList>
            <person name="Swart Estienne"/>
        </authorList>
    </citation>
    <scope>NUCLEOTIDE SEQUENCE [LARGE SCALE GENOMIC DNA]</scope>
    <source>
        <strain evidence="6 7">130c</strain>
    </source>
</reference>
<dbReference type="PRINTS" id="PR00344">
    <property type="entry name" value="BCTRLSENSOR"/>
</dbReference>
<proteinExistence type="predicted"/>
<evidence type="ECO:0000256" key="2">
    <source>
        <dbReference type="PROSITE-ProRule" id="PRU00169"/>
    </source>
</evidence>
<dbReference type="InterPro" id="IPR036097">
    <property type="entry name" value="HisK_dim/P_sf"/>
</dbReference>
<evidence type="ECO:0000259" key="4">
    <source>
        <dbReference type="PROSITE" id="PS50109"/>
    </source>
</evidence>
<dbReference type="CDD" id="cd17546">
    <property type="entry name" value="REC_hyHK_CKI1_RcsC-like"/>
    <property type="match status" value="1"/>
</dbReference>
<dbReference type="InterPro" id="IPR036890">
    <property type="entry name" value="HATPase_C_sf"/>
</dbReference>
<evidence type="ECO:0000259" key="5">
    <source>
        <dbReference type="PROSITE" id="PS50110"/>
    </source>
</evidence>
<feature type="domain" description="Response regulatory" evidence="5">
    <location>
        <begin position="609"/>
        <end position="750"/>
    </location>
</feature>
<evidence type="ECO:0000256" key="1">
    <source>
        <dbReference type="ARBA" id="ARBA00022553"/>
    </source>
</evidence>
<dbReference type="OMA" id="IANATHE"/>
<dbReference type="SUPFAM" id="SSF47384">
    <property type="entry name" value="Homodimeric domain of signal transducing histidine kinase"/>
    <property type="match status" value="1"/>
</dbReference>
<dbReference type="AlphaFoldDB" id="A0A078A6Y1"/>
<dbReference type="PROSITE" id="PS50109">
    <property type="entry name" value="HIS_KIN"/>
    <property type="match status" value="1"/>
</dbReference>
<keyword evidence="6" id="KW-0418">Kinase</keyword>
<feature type="domain" description="Histidine kinase" evidence="4">
    <location>
        <begin position="222"/>
        <end position="440"/>
    </location>
</feature>
<evidence type="ECO:0000313" key="6">
    <source>
        <dbReference type="EMBL" id="CDW77636.1"/>
    </source>
</evidence>
<dbReference type="Gene3D" id="3.40.50.2300">
    <property type="match status" value="1"/>
</dbReference>
<dbReference type="PANTHER" id="PTHR43719:SF28">
    <property type="entry name" value="PEROXIDE STRESS-ACTIVATED HISTIDINE KINASE MAK1-RELATED"/>
    <property type="match status" value="1"/>
</dbReference>
<dbReference type="GO" id="GO:0000155">
    <property type="term" value="F:phosphorelay sensor kinase activity"/>
    <property type="evidence" value="ECO:0007669"/>
    <property type="project" value="InterPro"/>
</dbReference>
<protein>
    <submittedName>
        <fullName evidence="6">Multi-sensor hybrid histidine kinase</fullName>
    </submittedName>
</protein>
<sequence length="752" mass="86645">MQLLIVYLSLCIYTSVRLLLNSSIIGTGILKQNHDGIAITCGQEIVFHNQQMLNIYDEKQQTDSLASIQPTDRCLDEENNIKNKIKKYLMESQIQKQRNFQNYVIEGIDFLNSCKNIWDYIQIQKYIKSAQSFVQAKNEQKNLNPENKQINTNLEGAYFKYKTQQQVDSDQEKSTKKLQVFSKVIQNGKKQLVVTTIRNITEYLQLEREKNLTLAKTQAFASAAHEFRNPLSAIINSLDLLNGSIIDQNGRQYYNTARNCSNLMLYLVNDILDYSQLESQKLLLNIEVTNIYQILDECISVLSFRAEHKNLELRYNVSPDFPEKFLSDQNRIRQILINLISNSIKFTSTGYIRINCSFDSSTQQLIIEVEDSGVGMDADGLKQLFNAFCKNLKNRSMNKEGCGLGLTISKNIAQALGGDIQVMSIVDVGSNFILNLPYHHQRWDLYFNTNNQQSHASSSRQRKNHELIYSENIDQIQKRKRFQSFHVSNSDFFESQIFSNKNLNQMSEHNKEEKLFSQMQIADLESQLEDDLNQINIQQYIKPMRVNNLLNFEDSLLNSSRDQLIQNQFQSSLQISSIEIQLTNQSNQQAAQNQNLYLNSKFQECQCPLILIADDDPFNLVVLKGMLSLTGIDNVEAAYNGKQAICKFQNNLQKLDSHPENSFSEKDCWQHKCYQLLILDNQMPFLTGIQLAQQLREQYSEQISNFDIKIALLSGDDIQESDNSLRQIFDYIIQKPVSSESLQNILKNAGLI</sequence>
<dbReference type="InterPro" id="IPR004358">
    <property type="entry name" value="Sig_transdc_His_kin-like_C"/>
</dbReference>
<dbReference type="SMART" id="SM00448">
    <property type="entry name" value="REC"/>
    <property type="match status" value="1"/>
</dbReference>
<dbReference type="InterPro" id="IPR011006">
    <property type="entry name" value="CheY-like_superfamily"/>
</dbReference>
<name>A0A078A6Y1_STYLE</name>
<keyword evidence="1 2" id="KW-0597">Phosphoprotein</keyword>
<dbReference type="InterPro" id="IPR003661">
    <property type="entry name" value="HisK_dim/P_dom"/>
</dbReference>
<accession>A0A078A6Y1</accession>
<keyword evidence="7" id="KW-1185">Reference proteome</keyword>
<dbReference type="SUPFAM" id="SSF55874">
    <property type="entry name" value="ATPase domain of HSP90 chaperone/DNA topoisomerase II/histidine kinase"/>
    <property type="match status" value="1"/>
</dbReference>
<dbReference type="InterPro" id="IPR050956">
    <property type="entry name" value="2C_system_His_kinase"/>
</dbReference>
<dbReference type="Pfam" id="PF02518">
    <property type="entry name" value="HATPase_c"/>
    <property type="match status" value="1"/>
</dbReference>
<dbReference type="InParanoid" id="A0A078A6Y1"/>
<keyword evidence="6" id="KW-0808">Transferase</keyword>
<dbReference type="InterPro" id="IPR005467">
    <property type="entry name" value="His_kinase_dom"/>
</dbReference>
<dbReference type="CDD" id="cd00082">
    <property type="entry name" value="HisKA"/>
    <property type="match status" value="1"/>
</dbReference>
<dbReference type="Pfam" id="PF00512">
    <property type="entry name" value="HisKA"/>
    <property type="match status" value="1"/>
</dbReference>
<dbReference type="SUPFAM" id="SSF52172">
    <property type="entry name" value="CheY-like"/>
    <property type="match status" value="1"/>
</dbReference>
<evidence type="ECO:0000313" key="7">
    <source>
        <dbReference type="Proteomes" id="UP000039865"/>
    </source>
</evidence>
<dbReference type="PANTHER" id="PTHR43719">
    <property type="entry name" value="TWO-COMPONENT HISTIDINE KINASE"/>
    <property type="match status" value="1"/>
</dbReference>
<dbReference type="Gene3D" id="3.30.565.10">
    <property type="entry name" value="Histidine kinase-like ATPase, C-terminal domain"/>
    <property type="match status" value="1"/>
</dbReference>
<gene>
    <name evidence="6" type="primary">Contig4072.g4353</name>
    <name evidence="6" type="ORF">STYLEM_6600</name>
</gene>
<dbReference type="EMBL" id="CCKQ01006328">
    <property type="protein sequence ID" value="CDW77636.1"/>
    <property type="molecule type" value="Genomic_DNA"/>
</dbReference>
<dbReference type="SMART" id="SM00387">
    <property type="entry name" value="HATPase_c"/>
    <property type="match status" value="1"/>
</dbReference>
<dbReference type="Gene3D" id="1.10.287.130">
    <property type="match status" value="1"/>
</dbReference>
<evidence type="ECO:0000256" key="3">
    <source>
        <dbReference type="SAM" id="SignalP"/>
    </source>
</evidence>
<dbReference type="SMART" id="SM00388">
    <property type="entry name" value="HisKA"/>
    <property type="match status" value="1"/>
</dbReference>
<dbReference type="PROSITE" id="PS50110">
    <property type="entry name" value="RESPONSE_REGULATORY"/>
    <property type="match status" value="1"/>
</dbReference>
<feature type="modified residue" description="4-aspartylphosphate" evidence="2">
    <location>
        <position position="680"/>
    </location>
</feature>
<dbReference type="Proteomes" id="UP000039865">
    <property type="component" value="Unassembled WGS sequence"/>
</dbReference>
<feature type="chain" id="PRO_5001729201" evidence="3">
    <location>
        <begin position="19"/>
        <end position="752"/>
    </location>
</feature>
<dbReference type="OrthoDB" id="449570at2759"/>
<dbReference type="InterPro" id="IPR001789">
    <property type="entry name" value="Sig_transdc_resp-reg_receiver"/>
</dbReference>
<organism evidence="6 7">
    <name type="scientific">Stylonychia lemnae</name>
    <name type="common">Ciliate</name>
    <dbReference type="NCBI Taxonomy" id="5949"/>
    <lineage>
        <taxon>Eukaryota</taxon>
        <taxon>Sar</taxon>
        <taxon>Alveolata</taxon>
        <taxon>Ciliophora</taxon>
        <taxon>Intramacronucleata</taxon>
        <taxon>Spirotrichea</taxon>
        <taxon>Stichotrichia</taxon>
        <taxon>Sporadotrichida</taxon>
        <taxon>Oxytrichidae</taxon>
        <taxon>Stylonychinae</taxon>
        <taxon>Stylonychia</taxon>
    </lineage>
</organism>